<dbReference type="InterPro" id="IPR035906">
    <property type="entry name" value="MetI-like_sf"/>
</dbReference>
<reference evidence="9 10" key="1">
    <citation type="journal article" date="2009" name="Int. J. Syst. Evol. Microbiol.">
        <title>Paenibacillus contaminans sp. nov., isolated from a contaminated laboratory plate.</title>
        <authorList>
            <person name="Chou J.H."/>
            <person name="Lee J.H."/>
            <person name="Lin M.C."/>
            <person name="Chang P.S."/>
            <person name="Arun A.B."/>
            <person name="Young C.C."/>
            <person name="Chen W.M."/>
        </authorList>
    </citation>
    <scope>NUCLEOTIDE SEQUENCE [LARGE SCALE GENOMIC DNA]</scope>
    <source>
        <strain evidence="9 10">CKOBP-6</strain>
    </source>
</reference>
<evidence type="ECO:0000256" key="2">
    <source>
        <dbReference type="ARBA" id="ARBA00022448"/>
    </source>
</evidence>
<accession>A0A329M1V9</accession>
<keyword evidence="10" id="KW-1185">Reference proteome</keyword>
<proteinExistence type="inferred from homology"/>
<evidence type="ECO:0000256" key="4">
    <source>
        <dbReference type="ARBA" id="ARBA00022692"/>
    </source>
</evidence>
<comment type="similarity">
    <text evidence="7">Belongs to the binding-protein-dependent transport system permease family.</text>
</comment>
<feature type="transmembrane region" description="Helical" evidence="7">
    <location>
        <begin position="262"/>
        <end position="284"/>
    </location>
</feature>
<evidence type="ECO:0000256" key="6">
    <source>
        <dbReference type="ARBA" id="ARBA00023136"/>
    </source>
</evidence>
<evidence type="ECO:0000256" key="3">
    <source>
        <dbReference type="ARBA" id="ARBA00022475"/>
    </source>
</evidence>
<dbReference type="InterPro" id="IPR051393">
    <property type="entry name" value="ABC_transporter_permease"/>
</dbReference>
<keyword evidence="2 7" id="KW-0813">Transport</keyword>
<organism evidence="9 10">
    <name type="scientific">Paenibacillus contaminans</name>
    <dbReference type="NCBI Taxonomy" id="450362"/>
    <lineage>
        <taxon>Bacteria</taxon>
        <taxon>Bacillati</taxon>
        <taxon>Bacillota</taxon>
        <taxon>Bacilli</taxon>
        <taxon>Bacillales</taxon>
        <taxon>Paenibacillaceae</taxon>
        <taxon>Paenibacillus</taxon>
    </lineage>
</organism>
<protein>
    <submittedName>
        <fullName evidence="9">Sugar ABC transporter permease</fullName>
    </submittedName>
</protein>
<dbReference type="OrthoDB" id="9785836at2"/>
<comment type="caution">
    <text evidence="9">The sequence shown here is derived from an EMBL/GenBank/DDBJ whole genome shotgun (WGS) entry which is preliminary data.</text>
</comment>
<feature type="transmembrane region" description="Helical" evidence="7">
    <location>
        <begin position="68"/>
        <end position="94"/>
    </location>
</feature>
<feature type="transmembrane region" description="Helical" evidence="7">
    <location>
        <begin position="115"/>
        <end position="135"/>
    </location>
</feature>
<keyword evidence="4 7" id="KW-0812">Transmembrane</keyword>
<gene>
    <name evidence="9" type="ORF">DQG23_32890</name>
</gene>
<dbReference type="Gene3D" id="1.10.3720.10">
    <property type="entry name" value="MetI-like"/>
    <property type="match status" value="1"/>
</dbReference>
<dbReference type="InterPro" id="IPR000515">
    <property type="entry name" value="MetI-like"/>
</dbReference>
<evidence type="ECO:0000313" key="10">
    <source>
        <dbReference type="Proteomes" id="UP000250369"/>
    </source>
</evidence>
<dbReference type="GO" id="GO:0055085">
    <property type="term" value="P:transmembrane transport"/>
    <property type="evidence" value="ECO:0007669"/>
    <property type="project" value="InterPro"/>
</dbReference>
<keyword evidence="6 7" id="KW-0472">Membrane</keyword>
<comment type="subcellular location">
    <subcellularLocation>
        <location evidence="1 7">Cell membrane</location>
        <topology evidence="1 7">Multi-pass membrane protein</topology>
    </subcellularLocation>
</comment>
<feature type="domain" description="ABC transmembrane type-1" evidence="8">
    <location>
        <begin position="69"/>
        <end position="283"/>
    </location>
</feature>
<evidence type="ECO:0000313" key="9">
    <source>
        <dbReference type="EMBL" id="RAV13592.1"/>
    </source>
</evidence>
<dbReference type="PANTHER" id="PTHR30193">
    <property type="entry name" value="ABC TRANSPORTER PERMEASE PROTEIN"/>
    <property type="match status" value="1"/>
</dbReference>
<evidence type="ECO:0000256" key="5">
    <source>
        <dbReference type="ARBA" id="ARBA00022989"/>
    </source>
</evidence>
<keyword evidence="3" id="KW-1003">Cell membrane</keyword>
<sequence length="296" mass="33429">MRDKKTIMHYHIMMLPGALLLFVFSIVPMFGLVMAFQRFVPGKKIWKQNWIGFDNFTFMLQIPDSKQVLFNTLIIASMKIAAGIIVPVTFALLLNEVRLRSFKRLVQTVVYLPHFMSWVILAGILANILSLEGILNQFLALFGVDPIMFLASNTWFRHIVVWSDVWKEFGFGAIVYLAALTGINPSLYEAAEMDGANRLHKLVYITLPGIMPTVVLLTTLSLGNVLNAGFDQIFNLYNPLVYSSGDIIDTYVYRIGIVQMQYGLATAVGLLKSVVAIVLIAISYRLAYRLANYRIF</sequence>
<feature type="transmembrane region" description="Helical" evidence="7">
    <location>
        <begin position="202"/>
        <end position="222"/>
    </location>
</feature>
<dbReference type="PANTHER" id="PTHR30193:SF44">
    <property type="entry name" value="LACTOSE TRANSPORT SYSTEM PERMEASE PROTEIN LACF"/>
    <property type="match status" value="1"/>
</dbReference>
<name>A0A329M1V9_9BACL</name>
<evidence type="ECO:0000256" key="7">
    <source>
        <dbReference type="RuleBase" id="RU363032"/>
    </source>
</evidence>
<dbReference type="GO" id="GO:0005886">
    <property type="term" value="C:plasma membrane"/>
    <property type="evidence" value="ECO:0007669"/>
    <property type="project" value="UniProtKB-SubCell"/>
</dbReference>
<dbReference type="CDD" id="cd06261">
    <property type="entry name" value="TM_PBP2"/>
    <property type="match status" value="1"/>
</dbReference>
<feature type="transmembrane region" description="Helical" evidence="7">
    <location>
        <begin position="12"/>
        <end position="36"/>
    </location>
</feature>
<dbReference type="SUPFAM" id="SSF161098">
    <property type="entry name" value="MetI-like"/>
    <property type="match status" value="1"/>
</dbReference>
<dbReference type="PROSITE" id="PS50928">
    <property type="entry name" value="ABC_TM1"/>
    <property type="match status" value="1"/>
</dbReference>
<evidence type="ECO:0000259" key="8">
    <source>
        <dbReference type="PROSITE" id="PS50928"/>
    </source>
</evidence>
<dbReference type="Proteomes" id="UP000250369">
    <property type="component" value="Unassembled WGS sequence"/>
</dbReference>
<dbReference type="EMBL" id="QMFB01000029">
    <property type="protein sequence ID" value="RAV13592.1"/>
    <property type="molecule type" value="Genomic_DNA"/>
</dbReference>
<evidence type="ECO:0000256" key="1">
    <source>
        <dbReference type="ARBA" id="ARBA00004651"/>
    </source>
</evidence>
<keyword evidence="5 7" id="KW-1133">Transmembrane helix</keyword>
<dbReference type="Pfam" id="PF00528">
    <property type="entry name" value="BPD_transp_1"/>
    <property type="match status" value="1"/>
</dbReference>
<feature type="transmembrane region" description="Helical" evidence="7">
    <location>
        <begin position="169"/>
        <end position="190"/>
    </location>
</feature>
<dbReference type="AlphaFoldDB" id="A0A329M1V9"/>
<dbReference type="RefSeq" id="WP_113035268.1">
    <property type="nucleotide sequence ID" value="NZ_QMFB01000029.1"/>
</dbReference>